<dbReference type="Gene3D" id="1.20.120.330">
    <property type="entry name" value="Nucleotidyltransferases domain 2"/>
    <property type="match status" value="2"/>
</dbReference>
<dbReference type="PANTHER" id="PTHR30621">
    <property type="entry name" value="GLUTAMINE SYNTHETASE ADENYLYLTRANSFERASE"/>
    <property type="match status" value="1"/>
</dbReference>
<gene>
    <name evidence="10" type="primary">glnE</name>
    <name evidence="10" type="ORF">CCHOA_08055</name>
</gene>
<keyword evidence="2 10" id="KW-0548">Nucleotidyltransferase</keyword>
<dbReference type="SUPFAM" id="SSF81301">
    <property type="entry name" value="Nucleotidyltransferase"/>
    <property type="match status" value="3"/>
</dbReference>
<dbReference type="CDD" id="cd05401">
    <property type="entry name" value="NT_GlnE_GlnD_like"/>
    <property type="match status" value="2"/>
</dbReference>
<dbReference type="AlphaFoldDB" id="A0A3G6J8A2"/>
<dbReference type="InterPro" id="IPR043519">
    <property type="entry name" value="NT_sf"/>
</dbReference>
<dbReference type="EMBL" id="CP033896">
    <property type="protein sequence ID" value="AZA14003.1"/>
    <property type="molecule type" value="Genomic_DNA"/>
</dbReference>
<feature type="domain" description="PII-uridylyltransferase/Glutamine-synthetase adenylyltransferase" evidence="9">
    <location>
        <begin position="385"/>
        <end position="531"/>
    </location>
</feature>
<evidence type="ECO:0000256" key="2">
    <source>
        <dbReference type="ARBA" id="ARBA00022695"/>
    </source>
</evidence>
<evidence type="ECO:0000259" key="8">
    <source>
        <dbReference type="Pfam" id="PF03710"/>
    </source>
</evidence>
<evidence type="ECO:0000256" key="4">
    <source>
        <dbReference type="ARBA" id="ARBA00022840"/>
    </source>
</evidence>
<dbReference type="GO" id="GO:0005829">
    <property type="term" value="C:cytosol"/>
    <property type="evidence" value="ECO:0007669"/>
    <property type="project" value="TreeGrafter"/>
</dbReference>
<dbReference type="GO" id="GO:0008882">
    <property type="term" value="F:[glutamate-ammonia-ligase] adenylyltransferase activity"/>
    <property type="evidence" value="ECO:0007669"/>
    <property type="project" value="UniProtKB-EC"/>
</dbReference>
<evidence type="ECO:0000256" key="3">
    <source>
        <dbReference type="ARBA" id="ARBA00022741"/>
    </source>
</evidence>
<name>A0A3G6J8A2_9CORY</name>
<feature type="domain" description="Glutamate-ammonia ligase adenylyltransferase repeated" evidence="8">
    <location>
        <begin position="194"/>
        <end position="363"/>
    </location>
</feature>
<evidence type="ECO:0000313" key="11">
    <source>
        <dbReference type="Proteomes" id="UP000269019"/>
    </source>
</evidence>
<dbReference type="InterPro" id="IPR023057">
    <property type="entry name" value="GlnE"/>
</dbReference>
<accession>A0A3G6J8A2</accession>
<proteinExistence type="predicted"/>
<evidence type="ECO:0000256" key="6">
    <source>
        <dbReference type="ARBA" id="ARBA00023268"/>
    </source>
</evidence>
<feature type="domain" description="Glutamate-ammonia ligase adenylyltransferase repeated" evidence="8">
    <location>
        <begin position="637"/>
        <end position="760"/>
    </location>
</feature>
<keyword evidence="10" id="KW-0436">Ligase</keyword>
<dbReference type="InterPro" id="IPR013546">
    <property type="entry name" value="PII_UdlTrfase/GS_AdlTrfase"/>
</dbReference>
<keyword evidence="11" id="KW-1185">Reference proteome</keyword>
<evidence type="ECO:0000313" key="10">
    <source>
        <dbReference type="EMBL" id="AZA14003.1"/>
    </source>
</evidence>
<feature type="domain" description="PII-uridylyltransferase/Glutamine-synthetase adenylyltransferase" evidence="9">
    <location>
        <begin position="954"/>
        <end position="1095"/>
    </location>
</feature>
<dbReference type="Pfam" id="PF03710">
    <property type="entry name" value="GlnE"/>
    <property type="match status" value="3"/>
</dbReference>
<evidence type="ECO:0000259" key="9">
    <source>
        <dbReference type="Pfam" id="PF08335"/>
    </source>
</evidence>
<dbReference type="GO" id="GO:0016874">
    <property type="term" value="F:ligase activity"/>
    <property type="evidence" value="ECO:0007669"/>
    <property type="project" value="UniProtKB-KW"/>
</dbReference>
<feature type="domain" description="Glutamate-ammonia ligase adenylyltransferase repeated" evidence="8">
    <location>
        <begin position="811"/>
        <end position="932"/>
    </location>
</feature>
<evidence type="ECO:0000256" key="5">
    <source>
        <dbReference type="ARBA" id="ARBA00022842"/>
    </source>
</evidence>
<dbReference type="KEGG" id="ccho:CCHOA_08055"/>
<keyword evidence="5" id="KW-0460">Magnesium</keyword>
<feature type="region of interest" description="Disordered" evidence="7">
    <location>
        <begin position="145"/>
        <end position="172"/>
    </location>
</feature>
<dbReference type="InterPro" id="IPR005190">
    <property type="entry name" value="GlnE_rpt_dom"/>
</dbReference>
<dbReference type="Proteomes" id="UP000269019">
    <property type="component" value="Chromosome"/>
</dbReference>
<dbReference type="GO" id="GO:0005524">
    <property type="term" value="F:ATP binding"/>
    <property type="evidence" value="ECO:0007669"/>
    <property type="project" value="UniProtKB-KW"/>
</dbReference>
<evidence type="ECO:0000256" key="7">
    <source>
        <dbReference type="SAM" id="MobiDB-lite"/>
    </source>
</evidence>
<organism evidence="10 11">
    <name type="scientific">Corynebacterium choanae</name>
    <dbReference type="NCBI Taxonomy" id="1862358"/>
    <lineage>
        <taxon>Bacteria</taxon>
        <taxon>Bacillati</taxon>
        <taxon>Actinomycetota</taxon>
        <taxon>Actinomycetes</taxon>
        <taxon>Mycobacteriales</taxon>
        <taxon>Corynebacteriaceae</taxon>
        <taxon>Corynebacterium</taxon>
    </lineage>
</organism>
<reference evidence="10 11" key="1">
    <citation type="submission" date="2018-11" db="EMBL/GenBank/DDBJ databases">
        <authorList>
            <person name="Kleinhagauer T."/>
            <person name="Glaeser S.P."/>
            <person name="Spergser J."/>
            <person name="Ruckert C."/>
            <person name="Kaempfer P."/>
            <person name="Busse H.-J."/>
        </authorList>
    </citation>
    <scope>NUCLEOTIDE SEQUENCE [LARGE SCALE GENOMIC DNA]</scope>
    <source>
        <strain evidence="10 11">200CH</strain>
    </source>
</reference>
<sequence precursor="true">MQQARSSRRSVPTPAALGLTQPQAQQDLEYLGWNNPDSVVLLWALSGVGDPDLALNTLVRFYDQLASTPTELAECDAVLRRDPTFRVVLLALLGGSRALGDHLVANPTLWRTLLEPIPDRATMFDTLLQAVAAVPIPALETSTVETADPATGETVQSAEGGAPGRPRQHGQAAGSYFAHTTGAAAVAALSRSYRSLLLRIAAHDLAGTYLASVRRPGVATVPFTTVTGALTDLADAALTASLAVGFGSVFADVEAVNCRIAVIAMGKCGAGELNYLSDVDVIFVSDPADAKATRVAGEMIRVGSRACFEIDAALRPEGKHGALVRTLDSHLTYYQKWADTWEFQALLKARPATGDMDLGQAYLAALHPLVWEASQRESFVEDTQAMRARVVAHVPAAEQDRELKLGRGGLRDVEFAIQLLQMVHGRVDHTLRVRSTVDAITALIDGGYIGRDDGNTLLAAYETMRLVEHRLQLQRVRRTHTLPEAADEQRWRWLARSSGISPNSQETYAAAAQRWWARTRRSVADVHTKLFYRPLLKSVVALDADTLRLTPAAAQRQFAVLGYQFPDRAWEHLKYLATGARRAAKIQAMLLPTLLGWLSATADPDAGLLNYRRLCDAAKDDSWFLRMLRDEGIVGRRLMTILGNSPFVTDLFLQAPDMVKLLGDGAAGPKLLAADLDHVTTSLVSTALRHGHTDRAIAAARSLRRRELARIAAADLLGMMQVEDVCHALSTVWDAVLEAALQAEIKAALPDSRPAATSEQEAIETIQHPETNPIADHHARDDANQSAALATPHSGAEDVSEEFAPDASIDLAPARIAVIGMGRLGGGELGYGSDADVMVVCKPSPGIDETTAIKWATRIIDRMRRRLAKPSGDPPLDVDLGLRPEGRSGAIVRTLESYRSYYERWGETWELQALLRAAPVAGDAELGQAFVEMIDQFRYPHGGVSKKTVQQVRRMKARVDTERLPKGADRNVHTKLGRGALTDIEWTVQLLQLQHADAYPSLRQPSTLAVLDELANHALLTTEQAAHLRQAWLTATKARNALVLVKGKRHDQLPHPGPQLAPVAGVYGWDPADYQGFYEHYLRTTRQARAVVDTVFWGEASSFEP</sequence>
<dbReference type="EC" id="2.7.7.42" evidence="10"/>
<protein>
    <submittedName>
        <fullName evidence="10">Glutamate-ammonia-ligase adenylyltransferase</fullName>
        <ecNumber evidence="10">2.7.7.42</ecNumber>
    </submittedName>
</protein>
<dbReference type="SUPFAM" id="SSF81593">
    <property type="entry name" value="Nucleotidyltransferase substrate binding subunit/domain"/>
    <property type="match status" value="2"/>
</dbReference>
<dbReference type="PANTHER" id="PTHR30621:SF0">
    <property type="entry name" value="BIFUNCTIONAL GLUTAMINE SYNTHETASE ADENYLYLTRANSFERASE_ADENYLYL-REMOVING ENZYME"/>
    <property type="match status" value="1"/>
</dbReference>
<dbReference type="NCBIfam" id="NF010707">
    <property type="entry name" value="PRK14109.1"/>
    <property type="match status" value="1"/>
</dbReference>
<dbReference type="GO" id="GO:0000820">
    <property type="term" value="P:regulation of glutamine family amino acid metabolic process"/>
    <property type="evidence" value="ECO:0007669"/>
    <property type="project" value="TreeGrafter"/>
</dbReference>
<keyword evidence="3" id="KW-0547">Nucleotide-binding</keyword>
<dbReference type="Pfam" id="PF08335">
    <property type="entry name" value="GlnD_UR_UTase"/>
    <property type="match status" value="2"/>
</dbReference>
<keyword evidence="1 10" id="KW-0808">Transferase</keyword>
<keyword evidence="4" id="KW-0067">ATP-binding</keyword>
<keyword evidence="6" id="KW-0511">Multifunctional enzyme</keyword>
<evidence type="ECO:0000256" key="1">
    <source>
        <dbReference type="ARBA" id="ARBA00022679"/>
    </source>
</evidence>
<dbReference type="Gene3D" id="3.30.460.10">
    <property type="entry name" value="Beta Polymerase, domain 2"/>
    <property type="match status" value="2"/>
</dbReference>